<dbReference type="InterPro" id="IPR006969">
    <property type="entry name" value="Stig-like"/>
</dbReference>
<name>A0A2Z4FQ93_9DELT</name>
<dbReference type="Pfam" id="PF11617">
    <property type="entry name" value="Cu-binding_MopE"/>
    <property type="match status" value="5"/>
</dbReference>
<evidence type="ECO:0008006" key="4">
    <source>
        <dbReference type="Google" id="ProtNLM"/>
    </source>
</evidence>
<evidence type="ECO:0000313" key="3">
    <source>
        <dbReference type="Proteomes" id="UP000249799"/>
    </source>
</evidence>
<dbReference type="OrthoDB" id="5513045at2"/>
<evidence type="ECO:0000313" key="2">
    <source>
        <dbReference type="EMBL" id="AWV91197.1"/>
    </source>
</evidence>
<proteinExistence type="predicted"/>
<accession>A0A2Z4FQ93</accession>
<protein>
    <recommendedName>
        <fullName evidence="4">Disintegrin domain-containing protein</fullName>
    </recommendedName>
</protein>
<gene>
    <name evidence="2" type="ORF">DN745_18440</name>
</gene>
<dbReference type="AlphaFoldDB" id="A0A2Z4FQ93"/>
<evidence type="ECO:0000256" key="1">
    <source>
        <dbReference type="ARBA" id="ARBA00022729"/>
    </source>
</evidence>
<organism evidence="2 3">
    <name type="scientific">Bradymonas sediminis</name>
    <dbReference type="NCBI Taxonomy" id="1548548"/>
    <lineage>
        <taxon>Bacteria</taxon>
        <taxon>Deltaproteobacteria</taxon>
        <taxon>Bradymonadales</taxon>
        <taxon>Bradymonadaceae</taxon>
        <taxon>Bradymonas</taxon>
    </lineage>
</organism>
<dbReference type="Proteomes" id="UP000249799">
    <property type="component" value="Chromosome"/>
</dbReference>
<sequence length="583" mass="58570">MSGLECADENATRPGEVCQDGYWRIDADAGLDAEGGADVELDVELDATPDVEPGEDVDTTPDIVECVAPEELCGGACVDLDTDVANCGACGTSCAGAEECVAGACVPEAACEVGDERSCYTGPAGTKGVGSCEAGLQVCNSDNEWGDCQGDVTPQDEVCNGEDDNCDGAVDENNPEGGASCDTGALGICADGVETCTEGAIECVPTRSASPAEECGTDGTGNGQDNDCNGQVDDGCASCVPGESKPCYSGPPGTEGVGVCDGGAQTCNGNGEWGACQGDITPSAELCNDDGKDENCDGAVNEGCACLNGATESCGTDVGMCSTGVRTCVDGKWGTECAGEVGPAPAELCDGSDHDCDGDTHNGFEGLGTECFVGVGACRNAGTMVCKGDGSGLECDGTPLPGLTYYLDSDGDGFGDSASAVTACEPPSGDHILTGGDCDDSNADIYPGATELCDGLDNNCSGTIDDGSNMCGADQSCQDGGCCDESYLGGPNGGNSCNGQLCNGDDAHCASGFCEDITGPSNDACFPAHCNDGAQNEDETGIDCGGSCLKCWADQCTDDSECKTGYCNWRTVYNARVCTWARN</sequence>
<keyword evidence="3" id="KW-1185">Reference proteome</keyword>
<reference evidence="2 3" key="1">
    <citation type="submission" date="2018-06" db="EMBL/GenBank/DDBJ databases">
        <title>Lujinxingia sediminis gen. nov. sp. nov., a new facultative anaerobic member of the class Deltaproteobacteria, and proposal of Lujinxingaceae fam. nov.</title>
        <authorList>
            <person name="Guo L.-Y."/>
            <person name="Li C.-M."/>
            <person name="Wang S."/>
            <person name="Du Z.-J."/>
        </authorList>
    </citation>
    <scope>NUCLEOTIDE SEQUENCE [LARGE SCALE GENOMIC DNA]</scope>
    <source>
        <strain evidence="2 3">FA350</strain>
    </source>
</reference>
<dbReference type="Pfam" id="PF04885">
    <property type="entry name" value="Stig1"/>
    <property type="match status" value="1"/>
</dbReference>
<dbReference type="EMBL" id="CP030032">
    <property type="protein sequence ID" value="AWV91197.1"/>
    <property type="molecule type" value="Genomic_DNA"/>
</dbReference>
<keyword evidence="1" id="KW-0732">Signal</keyword>
<dbReference type="KEGG" id="bsed:DN745_18440"/>
<dbReference type="InterPro" id="IPR021655">
    <property type="entry name" value="Put_metal-bd"/>
</dbReference>